<dbReference type="EC" id="3.1.6.1" evidence="10"/>
<comment type="caution">
    <text evidence="10">The sequence shown here is derived from an EMBL/GenBank/DDBJ whole genome shotgun (WGS) entry which is preliminary data.</text>
</comment>
<dbReference type="InterPro" id="IPR000917">
    <property type="entry name" value="Sulfatase_N"/>
</dbReference>
<evidence type="ECO:0000313" key="10">
    <source>
        <dbReference type="EMBL" id="TWU03390.1"/>
    </source>
</evidence>
<dbReference type="Pfam" id="PF00884">
    <property type="entry name" value="Sulfatase"/>
    <property type="match status" value="1"/>
</dbReference>
<evidence type="ECO:0000256" key="3">
    <source>
        <dbReference type="ARBA" id="ARBA00022723"/>
    </source>
</evidence>
<dbReference type="Gene3D" id="3.50.50.60">
    <property type="entry name" value="FAD/NAD(P)-binding domain"/>
    <property type="match status" value="1"/>
</dbReference>
<keyword evidence="7" id="KW-0411">Iron-sulfur</keyword>
<reference evidence="10 11" key="1">
    <citation type="submission" date="2019-02" db="EMBL/GenBank/DDBJ databases">
        <title>Deep-cultivation of Planctomycetes and their phenomic and genomic characterization uncovers novel biology.</title>
        <authorList>
            <person name="Wiegand S."/>
            <person name="Jogler M."/>
            <person name="Boedeker C."/>
            <person name="Pinto D."/>
            <person name="Vollmers J."/>
            <person name="Rivas-Marin E."/>
            <person name="Kohn T."/>
            <person name="Peeters S.H."/>
            <person name="Heuer A."/>
            <person name="Rast P."/>
            <person name="Oberbeckmann S."/>
            <person name="Bunk B."/>
            <person name="Jeske O."/>
            <person name="Meyerdierks A."/>
            <person name="Storesund J.E."/>
            <person name="Kallscheuer N."/>
            <person name="Luecker S."/>
            <person name="Lage O.M."/>
            <person name="Pohl T."/>
            <person name="Merkel B.J."/>
            <person name="Hornburger P."/>
            <person name="Mueller R.-W."/>
            <person name="Bruemmer F."/>
            <person name="Labrenz M."/>
            <person name="Spormann A.M."/>
            <person name="Op Den Camp H."/>
            <person name="Overmann J."/>
            <person name="Amann R."/>
            <person name="Jetten M.S.M."/>
            <person name="Mascher T."/>
            <person name="Medema M.H."/>
            <person name="Devos D.P."/>
            <person name="Kaster A.-K."/>
            <person name="Ovreas L."/>
            <person name="Rohde M."/>
            <person name="Galperin M.Y."/>
            <person name="Jogler C."/>
        </authorList>
    </citation>
    <scope>NUCLEOTIDE SEQUENCE [LARGE SCALE GENOMIC DNA]</scope>
    <source>
        <strain evidence="10 11">Pla100</strain>
    </source>
</reference>
<proteinExistence type="inferred from homology"/>
<keyword evidence="4 10" id="KW-0378">Hydrolase</keyword>
<keyword evidence="11" id="KW-1185">Reference proteome</keyword>
<dbReference type="GO" id="GO:0046872">
    <property type="term" value="F:metal ion binding"/>
    <property type="evidence" value="ECO:0007669"/>
    <property type="project" value="UniProtKB-KW"/>
</dbReference>
<evidence type="ECO:0000256" key="4">
    <source>
        <dbReference type="ARBA" id="ARBA00022801"/>
    </source>
</evidence>
<keyword evidence="5" id="KW-0560">Oxidoreductase</keyword>
<comment type="similarity">
    <text evidence="1">Belongs to the sulfatase family.</text>
</comment>
<evidence type="ECO:0000313" key="11">
    <source>
        <dbReference type="Proteomes" id="UP000316213"/>
    </source>
</evidence>
<dbReference type="AlphaFoldDB" id="A0A5C6AUH8"/>
<evidence type="ECO:0000256" key="1">
    <source>
        <dbReference type="ARBA" id="ARBA00008779"/>
    </source>
</evidence>
<sequence length="1111" mass="123739">MALRALVVFTLVLAVFQRSGHAEPAAKAAVYDIVVYGDSCGAVTAAISAKRQGRSVILINPTHFLGGMSASGLGATDFLGRRDTFGGIASEFYDEIAKHYGENFVRSFEPHVGQAVFKKMTDEAGVPVVFNAKLNRDSGVEMDGQRIASITTLDGQTYRGKMFIDATYVGDLMAAASVTYTVGREPEEQYGESLAGVRRGDTQPRVHYRQGDKDHFIVDVDPSIVPGKPDSGLLPHVHKIDGLKNGQGDRKIQAYNYRLCLTTDPELRIPIDKPTGYQAIDHELLLRNFEAGDSRLPALIDSLAGSASKVDWNNMHAVGSDYDGANWDYPEASYEERREIEAAHELYIRGFLWTLANSPRVPETIRNRVADYGLPKDEFTDNGGWPYMIYIREARRMVADYVMTQADCEGKREARDPIGLGSFGMDSHVVQFFVNEKGFVRHDGVIWHVPPKPYGISYRSIVPRRGECENLFAPICLSTSHVAHGSIRMEPVFMTLSESAAIAASLAIKGDASVQDVEYADLRQQLDVNKVIVQWNRKVKAAKAPPKKDSARIDGNAIDDPEAERIGEWKESTFGTGFIGDSYLHDDNDGKGKKRIHFEWSELKDGRYEVHVSYTSHRNRATNVPITIHHANGDSQITVNQQRKPAENGWHSLGRFSFSSQKPAVVEISTSGTDGHVIADAVRLVPVTEPEHSSIDATSDAKAKPNILIILADDMGIECLSAYGGKHATPNIDAIAEQGMRFTHCFSNPFCSPSRASLLTGRYPFKNGLTDVLHSLRQEEIYLSPAQPSFARQLKSQGYATAIAGKWHMSLLHQHNTINAFGFDQYQVWQIFDSAGEKTRRYWKPHLNRNGTLVTEQVLDRYGPDVDVEFLTEFMKASVKQEQPFLAYFATPLPHFPWEPTPDTEDQSYRKPHNEHKGDPKYFPDMVMYLDKCIGQLLQTLEDQGIADHTVVFFLADNGTDRDLSNSWGDGKAIQGGKGTMTDRGTHVPLIVRWPKQISAGSICGDLIDFSDLLPTLCELSGAPLPSEEIHGRSFLAQLLGNSGNPREWVHVQHQDARHIRGRSYMLNNKSELRPVVELWEPPARPVQNARSNDALDARQELQSAFERLDD</sequence>
<dbReference type="GO" id="GO:0004065">
    <property type="term" value="F:arylsulfatase activity"/>
    <property type="evidence" value="ECO:0007669"/>
    <property type="project" value="UniProtKB-EC"/>
</dbReference>
<feature type="domain" description="Sulfatase N-terminal" evidence="8">
    <location>
        <begin position="705"/>
        <end position="1022"/>
    </location>
</feature>
<dbReference type="PROSITE" id="PS00149">
    <property type="entry name" value="SULFATASE_2"/>
    <property type="match status" value="1"/>
</dbReference>
<keyword evidence="2" id="KW-0004">4Fe-4S</keyword>
<dbReference type="PANTHER" id="PTHR43498:SF1">
    <property type="entry name" value="COB--COM HETERODISULFIDE REDUCTASE IRON-SULFUR SUBUNIT A"/>
    <property type="match status" value="1"/>
</dbReference>
<dbReference type="InterPro" id="IPR033803">
    <property type="entry name" value="CBD-like_Golvesin-Xly"/>
</dbReference>
<feature type="domain" description="Golvesin/Xly CBD-like" evidence="9">
    <location>
        <begin position="562"/>
        <end position="685"/>
    </location>
</feature>
<accession>A0A5C6AUH8</accession>
<dbReference type="SUPFAM" id="SSF51905">
    <property type="entry name" value="FAD/NAD(P)-binding domain"/>
    <property type="match status" value="1"/>
</dbReference>
<name>A0A5C6AUH8_9BACT</name>
<dbReference type="Gene3D" id="3.40.720.10">
    <property type="entry name" value="Alkaline Phosphatase, subunit A"/>
    <property type="match status" value="1"/>
</dbReference>
<dbReference type="Pfam" id="PF12831">
    <property type="entry name" value="FAD_oxidored"/>
    <property type="match status" value="1"/>
</dbReference>
<dbReference type="InterPro" id="IPR036188">
    <property type="entry name" value="FAD/NAD-bd_sf"/>
</dbReference>
<organism evidence="10 11">
    <name type="scientific">Neorhodopirellula pilleata</name>
    <dbReference type="NCBI Taxonomy" id="2714738"/>
    <lineage>
        <taxon>Bacteria</taxon>
        <taxon>Pseudomonadati</taxon>
        <taxon>Planctomycetota</taxon>
        <taxon>Planctomycetia</taxon>
        <taxon>Pirellulales</taxon>
        <taxon>Pirellulaceae</taxon>
        <taxon>Neorhodopirellula</taxon>
    </lineage>
</organism>
<dbReference type="SUPFAM" id="SSF53649">
    <property type="entry name" value="Alkaline phosphatase-like"/>
    <property type="match status" value="1"/>
</dbReference>
<evidence type="ECO:0000256" key="2">
    <source>
        <dbReference type="ARBA" id="ARBA00022485"/>
    </source>
</evidence>
<dbReference type="GO" id="GO:0016491">
    <property type="term" value="F:oxidoreductase activity"/>
    <property type="evidence" value="ECO:0007669"/>
    <property type="project" value="UniProtKB-KW"/>
</dbReference>
<dbReference type="PANTHER" id="PTHR43498">
    <property type="entry name" value="FERREDOXIN:COB-COM HETERODISULFIDE REDUCTASE SUBUNIT A"/>
    <property type="match status" value="1"/>
</dbReference>
<evidence type="ECO:0000259" key="8">
    <source>
        <dbReference type="Pfam" id="PF00884"/>
    </source>
</evidence>
<dbReference type="CDD" id="cd16151">
    <property type="entry name" value="sulfatase_like"/>
    <property type="match status" value="1"/>
</dbReference>
<dbReference type="EMBL" id="SJPM01000001">
    <property type="protein sequence ID" value="TWU03390.1"/>
    <property type="molecule type" value="Genomic_DNA"/>
</dbReference>
<gene>
    <name evidence="10" type="primary">atsA_3</name>
    <name evidence="10" type="ORF">Pla100_03110</name>
</gene>
<evidence type="ECO:0000256" key="5">
    <source>
        <dbReference type="ARBA" id="ARBA00023002"/>
    </source>
</evidence>
<keyword evidence="3" id="KW-0479">Metal-binding</keyword>
<protein>
    <submittedName>
        <fullName evidence="10">Arylsulfatase</fullName>
        <ecNumber evidence="10">3.1.6.1</ecNumber>
    </submittedName>
</protein>
<evidence type="ECO:0000256" key="6">
    <source>
        <dbReference type="ARBA" id="ARBA00023004"/>
    </source>
</evidence>
<dbReference type="InterPro" id="IPR017850">
    <property type="entry name" value="Alkaline_phosphatase_core_sf"/>
</dbReference>
<dbReference type="Pfam" id="PF25275">
    <property type="entry name" value="Golvesin_C"/>
    <property type="match status" value="1"/>
</dbReference>
<keyword evidence="6" id="KW-0408">Iron</keyword>
<evidence type="ECO:0000256" key="7">
    <source>
        <dbReference type="ARBA" id="ARBA00023014"/>
    </source>
</evidence>
<dbReference type="InterPro" id="IPR039650">
    <property type="entry name" value="HdrA-like"/>
</dbReference>
<dbReference type="GO" id="GO:0051539">
    <property type="term" value="F:4 iron, 4 sulfur cluster binding"/>
    <property type="evidence" value="ECO:0007669"/>
    <property type="project" value="UniProtKB-KW"/>
</dbReference>
<dbReference type="Proteomes" id="UP000316213">
    <property type="component" value="Unassembled WGS sequence"/>
</dbReference>
<dbReference type="InterPro" id="IPR024607">
    <property type="entry name" value="Sulfatase_CS"/>
</dbReference>
<evidence type="ECO:0000259" key="9">
    <source>
        <dbReference type="Pfam" id="PF25275"/>
    </source>
</evidence>